<dbReference type="eggNOG" id="COG2423">
    <property type="taxonomic scope" value="Bacteria"/>
</dbReference>
<dbReference type="AlphaFoldDB" id="B2JN67"/>
<proteinExistence type="predicted"/>
<protein>
    <recommendedName>
        <fullName evidence="3">Ornithine cyclodeaminase</fullName>
    </recommendedName>
</protein>
<keyword evidence="2" id="KW-1185">Reference proteome</keyword>
<dbReference type="HOGENOM" id="CLU_2286191_0_0_4"/>
<dbReference type="Gene3D" id="3.30.1780.10">
    <property type="entry name" value="ornithine cyclodeaminase, domain 1"/>
    <property type="match status" value="1"/>
</dbReference>
<organism evidence="1 2">
    <name type="scientific">Paraburkholderia phymatum (strain DSM 17167 / CIP 108236 / LMG 21445 / STM815)</name>
    <name type="common">Burkholderia phymatum</name>
    <dbReference type="NCBI Taxonomy" id="391038"/>
    <lineage>
        <taxon>Bacteria</taxon>
        <taxon>Pseudomonadati</taxon>
        <taxon>Pseudomonadota</taxon>
        <taxon>Betaproteobacteria</taxon>
        <taxon>Burkholderiales</taxon>
        <taxon>Burkholderiaceae</taxon>
        <taxon>Paraburkholderia</taxon>
    </lineage>
</organism>
<evidence type="ECO:0000313" key="1">
    <source>
        <dbReference type="EMBL" id="ACC72915.1"/>
    </source>
</evidence>
<evidence type="ECO:0000313" key="2">
    <source>
        <dbReference type="Proteomes" id="UP000001192"/>
    </source>
</evidence>
<evidence type="ECO:0008006" key="3">
    <source>
        <dbReference type="Google" id="ProtNLM"/>
    </source>
</evidence>
<accession>B2JN67</accession>
<dbReference type="EMBL" id="CP001044">
    <property type="protein sequence ID" value="ACC72915.1"/>
    <property type="molecule type" value="Genomic_DNA"/>
</dbReference>
<gene>
    <name evidence="1" type="ordered locus">Bphy_3784</name>
</gene>
<reference evidence="2" key="1">
    <citation type="journal article" date="2014" name="Stand. Genomic Sci.">
        <title>Complete genome sequence of Burkholderia phymatum STM815(T), a broad host range and efficient nitrogen-fixing symbiont of Mimosa species.</title>
        <authorList>
            <person name="Moulin L."/>
            <person name="Klonowska A."/>
            <person name="Caroline B."/>
            <person name="Booth K."/>
            <person name="Vriezen J.A."/>
            <person name="Melkonian R."/>
            <person name="James E.K."/>
            <person name="Young J.P."/>
            <person name="Bena G."/>
            <person name="Hauser L."/>
            <person name="Land M."/>
            <person name="Kyrpides N."/>
            <person name="Bruce D."/>
            <person name="Chain P."/>
            <person name="Copeland A."/>
            <person name="Pitluck S."/>
            <person name="Woyke T."/>
            <person name="Lizotte-Waniewski M."/>
            <person name="Bristow J."/>
            <person name="Riley M."/>
        </authorList>
    </citation>
    <scope>NUCLEOTIDE SEQUENCE [LARGE SCALE GENOMIC DNA]</scope>
    <source>
        <strain evidence="2">DSM 17167 / CIP 108236 / LMG 21445 / STM815</strain>
    </source>
</reference>
<dbReference type="KEGG" id="bph:Bphy_3784"/>
<dbReference type="STRING" id="391038.Bphy_3784"/>
<sequence length="101" mass="10727">MPNDATLLLLNRDDVEQLLTVDDVLAAMQRAFVLHSEAKGRVFPVVREPLATGGLFGIKSGDVVALLPTRKGAPSECGFSQCGARCDGSAAVAQSSIYKMY</sequence>
<dbReference type="Proteomes" id="UP000001192">
    <property type="component" value="Chromosome 2"/>
</dbReference>
<name>B2JN67_PARP8</name>
<dbReference type="InterPro" id="IPR023401">
    <property type="entry name" value="ODC_N"/>
</dbReference>